<evidence type="ECO:0000256" key="6">
    <source>
        <dbReference type="ARBA" id="ARBA00023310"/>
    </source>
</evidence>
<proteinExistence type="predicted"/>
<comment type="subcellular location">
    <subcellularLocation>
        <location evidence="1">Membrane</location>
    </subcellularLocation>
</comment>
<name>A0A2H0W5Y4_9BACT</name>
<dbReference type="Pfam" id="PF00213">
    <property type="entry name" value="OSCP"/>
    <property type="match status" value="1"/>
</dbReference>
<gene>
    <name evidence="7" type="ORF">COT78_03140</name>
</gene>
<sequence>MKLKPTIYAQLLIDSMDSKTDTKKVAAGFWRLLQKNNQYKDLAKILAEVEVEYAKKEGKILTKVFSEKALNNAEIADIENKVAAKTGQKVIISNIIKRNWAGIEVVIDDKVIDLSAKGRIEKLAEKLRT</sequence>
<evidence type="ECO:0000256" key="2">
    <source>
        <dbReference type="ARBA" id="ARBA00022448"/>
    </source>
</evidence>
<keyword evidence="2" id="KW-0813">Transport</keyword>
<organism evidence="7 8">
    <name type="scientific">Candidatus Berkelbacteria bacterium CG10_big_fil_rev_8_21_14_0_10_43_13</name>
    <dbReference type="NCBI Taxonomy" id="1974514"/>
    <lineage>
        <taxon>Bacteria</taxon>
        <taxon>Candidatus Berkelbacteria</taxon>
    </lineage>
</organism>
<keyword evidence="5" id="KW-0472">Membrane</keyword>
<dbReference type="EMBL" id="PEZW01000020">
    <property type="protein sequence ID" value="PIS07503.1"/>
    <property type="molecule type" value="Genomic_DNA"/>
</dbReference>
<evidence type="ECO:0000256" key="1">
    <source>
        <dbReference type="ARBA" id="ARBA00004370"/>
    </source>
</evidence>
<keyword evidence="3" id="KW-0375">Hydrogen ion transport</keyword>
<accession>A0A2H0W5Y4</accession>
<evidence type="ECO:0000256" key="4">
    <source>
        <dbReference type="ARBA" id="ARBA00023065"/>
    </source>
</evidence>
<evidence type="ECO:0000256" key="5">
    <source>
        <dbReference type="ARBA" id="ARBA00023136"/>
    </source>
</evidence>
<keyword evidence="6" id="KW-0066">ATP synthesis</keyword>
<dbReference type="Proteomes" id="UP000231382">
    <property type="component" value="Unassembled WGS sequence"/>
</dbReference>
<reference evidence="8" key="1">
    <citation type="submission" date="2017-09" db="EMBL/GenBank/DDBJ databases">
        <title>Depth-based differentiation of microbial function through sediment-hosted aquifers and enrichment of novel symbionts in the deep terrestrial subsurface.</title>
        <authorList>
            <person name="Probst A.J."/>
            <person name="Ladd B."/>
            <person name="Jarett J.K."/>
            <person name="Geller-Mcgrath D.E."/>
            <person name="Sieber C.M.K."/>
            <person name="Emerson J.B."/>
            <person name="Anantharaman K."/>
            <person name="Thomas B.C."/>
            <person name="Malmstrom R."/>
            <person name="Stieglmeier M."/>
            <person name="Klingl A."/>
            <person name="Woyke T."/>
            <person name="Ryan C.M."/>
            <person name="Banfield J.F."/>
        </authorList>
    </citation>
    <scope>NUCLEOTIDE SEQUENCE [LARGE SCALE GENOMIC DNA]</scope>
</reference>
<dbReference type="InterPro" id="IPR000711">
    <property type="entry name" value="ATPase_OSCP/dsu"/>
</dbReference>
<dbReference type="GO" id="GO:0016020">
    <property type="term" value="C:membrane"/>
    <property type="evidence" value="ECO:0007669"/>
    <property type="project" value="UniProtKB-SubCell"/>
</dbReference>
<dbReference type="AlphaFoldDB" id="A0A2H0W5Y4"/>
<evidence type="ECO:0000313" key="8">
    <source>
        <dbReference type="Proteomes" id="UP000231382"/>
    </source>
</evidence>
<evidence type="ECO:0000313" key="7">
    <source>
        <dbReference type="EMBL" id="PIS07503.1"/>
    </source>
</evidence>
<dbReference type="PANTHER" id="PTHR11910">
    <property type="entry name" value="ATP SYNTHASE DELTA CHAIN"/>
    <property type="match status" value="1"/>
</dbReference>
<evidence type="ECO:0000256" key="3">
    <source>
        <dbReference type="ARBA" id="ARBA00022781"/>
    </source>
</evidence>
<comment type="caution">
    <text evidence="7">The sequence shown here is derived from an EMBL/GenBank/DDBJ whole genome shotgun (WGS) entry which is preliminary data.</text>
</comment>
<dbReference type="GO" id="GO:0046933">
    <property type="term" value="F:proton-transporting ATP synthase activity, rotational mechanism"/>
    <property type="evidence" value="ECO:0007669"/>
    <property type="project" value="InterPro"/>
</dbReference>
<protein>
    <submittedName>
        <fullName evidence="7">Uncharacterized protein</fullName>
    </submittedName>
</protein>
<keyword evidence="4" id="KW-0406">Ion transport</keyword>